<proteinExistence type="predicted"/>
<dbReference type="Gene3D" id="3.20.20.70">
    <property type="entry name" value="Aldolase class I"/>
    <property type="match status" value="1"/>
</dbReference>
<evidence type="ECO:0000313" key="3">
    <source>
        <dbReference type="Proteomes" id="UP000271272"/>
    </source>
</evidence>
<dbReference type="Pfam" id="PF22649">
    <property type="entry name" value="Cgl0159"/>
    <property type="match status" value="1"/>
</dbReference>
<accession>A0A3P1VDR3</accession>
<gene>
    <name evidence="2" type="ORF">EII10_00650</name>
</gene>
<organism evidence="2 3">
    <name type="scientific">Actinomyces bowdenii</name>
    <dbReference type="NCBI Taxonomy" id="131109"/>
    <lineage>
        <taxon>Bacteria</taxon>
        <taxon>Bacillati</taxon>
        <taxon>Actinomycetota</taxon>
        <taxon>Actinomycetes</taxon>
        <taxon>Actinomycetales</taxon>
        <taxon>Actinomycetaceae</taxon>
        <taxon>Actinomyces</taxon>
    </lineage>
</organism>
<sequence length="292" mass="30737">MGAAPLTERIVAIRATDPERIARALADRPRAGAAQCGPLMVIACDHPARGALGAGADPLAMADREDLLGRCMTALSRPGVGGFLGTADIIEDLALLGALDGKLVWGSMNRVGLQGSSFEMDDRFGGYDAAGIQASGLDGGKMLTRINDADPRTADTLEASARAIDSLSQRGLNAMIEPFITRWEGARAVNDLSPEAVIRSISIVQGLGRTSARTWLKLPCVEQMERVMAATTLPSLILGGEVPRDPAAAMEAWGRALRLPQVRGLVVGRSMLYPRDGDVAAAVDSAVELLNR</sequence>
<dbReference type="OrthoDB" id="3726202at2"/>
<dbReference type="Proteomes" id="UP000271272">
    <property type="component" value="Unassembled WGS sequence"/>
</dbReference>
<dbReference type="InterPro" id="IPR013785">
    <property type="entry name" value="Aldolase_TIM"/>
</dbReference>
<protein>
    <submittedName>
        <fullName evidence="2">Deoxyribose-phosphate aldolase</fullName>
    </submittedName>
</protein>
<dbReference type="InterPro" id="IPR054574">
    <property type="entry name" value="Cgl0159_dom"/>
</dbReference>
<evidence type="ECO:0000259" key="1">
    <source>
        <dbReference type="Pfam" id="PF22649"/>
    </source>
</evidence>
<dbReference type="SUPFAM" id="SSF51569">
    <property type="entry name" value="Aldolase"/>
    <property type="match status" value="1"/>
</dbReference>
<feature type="domain" description="Cgl0159-like" evidence="1">
    <location>
        <begin position="38"/>
        <end position="287"/>
    </location>
</feature>
<comment type="caution">
    <text evidence="2">The sequence shown here is derived from an EMBL/GenBank/DDBJ whole genome shotgun (WGS) entry which is preliminary data.</text>
</comment>
<dbReference type="RefSeq" id="WP_124932582.1">
    <property type="nucleotide sequence ID" value="NZ_RQZC01000001.1"/>
</dbReference>
<evidence type="ECO:0000313" key="2">
    <source>
        <dbReference type="EMBL" id="RRD30663.1"/>
    </source>
</evidence>
<keyword evidence="3" id="KW-1185">Reference proteome</keyword>
<name>A0A3P1VDR3_9ACTO</name>
<reference evidence="2 3" key="1">
    <citation type="submission" date="2018-11" db="EMBL/GenBank/DDBJ databases">
        <title>Genomes From Bacteria Associated with the Canine Oral Cavity: a Test Case for Automated Genome-Based Taxonomic Assignment.</title>
        <authorList>
            <person name="Coil D.A."/>
            <person name="Jospin G."/>
            <person name="Darling A.E."/>
            <person name="Wallis C."/>
            <person name="Davis I.J."/>
            <person name="Harris S."/>
            <person name="Eisen J.A."/>
            <person name="Holcombe L.J."/>
            <person name="O'Flynn C."/>
        </authorList>
    </citation>
    <scope>NUCLEOTIDE SEQUENCE [LARGE SCALE GENOMIC DNA]</scope>
    <source>
        <strain evidence="2 3">OH5050</strain>
    </source>
</reference>
<dbReference type="EMBL" id="RQZC01000001">
    <property type="protein sequence ID" value="RRD30663.1"/>
    <property type="molecule type" value="Genomic_DNA"/>
</dbReference>
<dbReference type="AlphaFoldDB" id="A0A3P1VDR3"/>